<name>A0A7I7S6W3_9MYCO</name>
<dbReference type="RefSeq" id="WP_163924427.1">
    <property type="nucleotide sequence ID" value="NZ_AP022593.1"/>
</dbReference>
<evidence type="ECO:0000256" key="5">
    <source>
        <dbReference type="ARBA" id="ARBA00023288"/>
    </source>
</evidence>
<dbReference type="AlphaFoldDB" id="A0A7I7S6W3"/>
<geneLocation type="plasmid" evidence="8">
    <name>pjcm18538 dna</name>
</geneLocation>
<keyword evidence="3" id="KW-0472">Membrane</keyword>
<evidence type="ECO:0008006" key="9">
    <source>
        <dbReference type="Google" id="ProtNLM"/>
    </source>
</evidence>
<accession>A0A7I7S6W3</accession>
<dbReference type="Pfam" id="PF14041">
    <property type="entry name" value="Lipoprotein_21"/>
    <property type="match status" value="1"/>
</dbReference>
<evidence type="ECO:0000256" key="4">
    <source>
        <dbReference type="ARBA" id="ARBA00023139"/>
    </source>
</evidence>
<evidence type="ECO:0000256" key="2">
    <source>
        <dbReference type="ARBA" id="ARBA00022729"/>
    </source>
</evidence>
<sequence>MRNLLIVIASLLAFATAGCGWSPPSAEPPPASTCTADDGPAADVVAAEIAKLPAGTQWRETARGNTGDCTLYWVQVASASPAPDAPGQVLFFDAGMPIGTPTPEPRPYVAVVNSGPDTVTVQYQWRQGADQACCPTGIGSVRFQSADGALKALDPVPGP</sequence>
<protein>
    <recommendedName>
        <fullName evidence="9">Lipoprotein LppP</fullName>
    </recommendedName>
</protein>
<feature type="chain" id="PRO_5038524916" description="Lipoprotein LppP" evidence="6">
    <location>
        <begin position="20"/>
        <end position="159"/>
    </location>
</feature>
<evidence type="ECO:0000313" key="7">
    <source>
        <dbReference type="EMBL" id="BBY52602.1"/>
    </source>
</evidence>
<keyword evidence="8" id="KW-1185">Reference proteome</keyword>
<evidence type="ECO:0000256" key="1">
    <source>
        <dbReference type="ARBA" id="ARBA00022475"/>
    </source>
</evidence>
<keyword evidence="2 6" id="KW-0732">Signal</keyword>
<keyword evidence="1" id="KW-1003">Cell membrane</keyword>
<organism evidence="7 8">
    <name type="scientific">Mycolicibacterium arabiense</name>
    <dbReference type="NCBI Taxonomy" id="1286181"/>
    <lineage>
        <taxon>Bacteria</taxon>
        <taxon>Bacillati</taxon>
        <taxon>Actinomycetota</taxon>
        <taxon>Actinomycetes</taxon>
        <taxon>Mycobacteriales</taxon>
        <taxon>Mycobacteriaceae</taxon>
        <taxon>Mycolicibacterium</taxon>
    </lineage>
</organism>
<reference evidence="7 8" key="1">
    <citation type="journal article" date="2019" name="Emerg. Microbes Infect.">
        <title>Comprehensive subspecies identification of 175 nontuberculous mycobacteria species based on 7547 genomic profiles.</title>
        <authorList>
            <person name="Matsumoto Y."/>
            <person name="Kinjo T."/>
            <person name="Motooka D."/>
            <person name="Nabeya D."/>
            <person name="Jung N."/>
            <person name="Uechi K."/>
            <person name="Horii T."/>
            <person name="Iida T."/>
            <person name="Fujita J."/>
            <person name="Nakamura S."/>
        </authorList>
    </citation>
    <scope>NUCLEOTIDE SEQUENCE [LARGE SCALE GENOMIC DNA]</scope>
    <source>
        <strain evidence="7 8">JCM 18538</strain>
    </source>
</reference>
<dbReference type="KEGG" id="marz:MARA_60700"/>
<evidence type="ECO:0000313" key="8">
    <source>
        <dbReference type="Proteomes" id="UP000467428"/>
    </source>
</evidence>
<keyword evidence="5" id="KW-0449">Lipoprotein</keyword>
<dbReference type="EMBL" id="AP022593">
    <property type="protein sequence ID" value="BBY52602.1"/>
    <property type="molecule type" value="Genomic_DNA"/>
</dbReference>
<feature type="signal peptide" evidence="6">
    <location>
        <begin position="1"/>
        <end position="19"/>
    </location>
</feature>
<dbReference type="InterPro" id="IPR025971">
    <property type="entry name" value="LppP/LprE"/>
</dbReference>
<keyword evidence="4" id="KW-0564">Palmitate</keyword>
<proteinExistence type="predicted"/>
<evidence type="ECO:0000256" key="6">
    <source>
        <dbReference type="SAM" id="SignalP"/>
    </source>
</evidence>
<dbReference type="Proteomes" id="UP000467428">
    <property type="component" value="Chromosome"/>
</dbReference>
<gene>
    <name evidence="7" type="ORF">MARA_60700</name>
</gene>
<evidence type="ECO:0000256" key="3">
    <source>
        <dbReference type="ARBA" id="ARBA00023136"/>
    </source>
</evidence>
<dbReference type="PROSITE" id="PS51257">
    <property type="entry name" value="PROKAR_LIPOPROTEIN"/>
    <property type="match status" value="1"/>
</dbReference>